<dbReference type="PANTHER" id="PTHR38664">
    <property type="entry name" value="SLR0058 PROTEIN"/>
    <property type="match status" value="1"/>
</dbReference>
<gene>
    <name evidence="2" type="ORF">P873_02320</name>
</gene>
<dbReference type="EMBL" id="AWXU01000095">
    <property type="protein sequence ID" value="KFN45277.1"/>
    <property type="molecule type" value="Genomic_DNA"/>
</dbReference>
<reference evidence="2 3" key="1">
    <citation type="submission" date="2013-09" db="EMBL/GenBank/DDBJ databases">
        <title>Genome sequencing of Arenimonas composti.</title>
        <authorList>
            <person name="Chen F."/>
            <person name="Wang G."/>
        </authorList>
    </citation>
    <scope>NUCLEOTIDE SEQUENCE [LARGE SCALE GENOMIC DNA]</scope>
    <source>
        <strain evidence="2 3">TR7-09</strain>
    </source>
</reference>
<evidence type="ECO:0000256" key="1">
    <source>
        <dbReference type="SAM" id="MobiDB-lite"/>
    </source>
</evidence>
<dbReference type="eggNOG" id="COG3937">
    <property type="taxonomic scope" value="Bacteria"/>
</dbReference>
<feature type="region of interest" description="Disordered" evidence="1">
    <location>
        <begin position="1"/>
        <end position="28"/>
    </location>
</feature>
<evidence type="ECO:0000313" key="3">
    <source>
        <dbReference type="Proteomes" id="UP000029391"/>
    </source>
</evidence>
<protein>
    <recommendedName>
        <fullName evidence="4">Poly(Hydroxyalcanoate) granule associated protein</fullName>
    </recommendedName>
</protein>
<keyword evidence="3" id="KW-1185">Reference proteome</keyword>
<evidence type="ECO:0000313" key="2">
    <source>
        <dbReference type="EMBL" id="KFN45277.1"/>
    </source>
</evidence>
<dbReference type="PANTHER" id="PTHR38664:SF1">
    <property type="entry name" value="SLR0058 PROTEIN"/>
    <property type="match status" value="1"/>
</dbReference>
<dbReference type="Pfam" id="PF05597">
    <property type="entry name" value="Phasin"/>
    <property type="match status" value="1"/>
</dbReference>
<dbReference type="OrthoDB" id="5801582at2"/>
<name>A0A091B134_9GAMM</name>
<dbReference type="RefSeq" id="WP_051239419.1">
    <property type="nucleotide sequence ID" value="NZ_AUFF01000001.1"/>
</dbReference>
<accession>A0A091B134</accession>
<dbReference type="AlphaFoldDB" id="A0A091B134"/>
<feature type="compositionally biased region" description="Basic residues" evidence="1">
    <location>
        <begin position="197"/>
        <end position="208"/>
    </location>
</feature>
<evidence type="ECO:0008006" key="4">
    <source>
        <dbReference type="Google" id="ProtNLM"/>
    </source>
</evidence>
<dbReference type="STRING" id="1121013.GCA_000426365_00619"/>
<dbReference type="NCBIfam" id="TIGR01837">
    <property type="entry name" value="PHA_granule_1"/>
    <property type="match status" value="1"/>
</dbReference>
<comment type="caution">
    <text evidence="2">The sequence shown here is derived from an EMBL/GenBank/DDBJ whole genome shotgun (WGS) entry which is preliminary data.</text>
</comment>
<feature type="compositionally biased region" description="Basic residues" evidence="1">
    <location>
        <begin position="159"/>
        <end position="168"/>
    </location>
</feature>
<organism evidence="2 3">
    <name type="scientific">Arenimonas composti TR7-09 = DSM 18010</name>
    <dbReference type="NCBI Taxonomy" id="1121013"/>
    <lineage>
        <taxon>Bacteria</taxon>
        <taxon>Pseudomonadati</taxon>
        <taxon>Pseudomonadota</taxon>
        <taxon>Gammaproteobacteria</taxon>
        <taxon>Lysobacterales</taxon>
        <taxon>Lysobacteraceae</taxon>
        <taxon>Arenimonas</taxon>
    </lineage>
</organism>
<sequence>MAKLKKNARSRASTAPKAGADLQAKAEQMSRSIVESAQQIWMAGIGAFNRAQGEGSKLFEALVREGMSIEQSTRKLATGRVDAVRDAVEDRVGVVRERAVDTWDRLEKVFEDRVQRALTRLGVPGREDLGGLAERVDDLTAALRRLGGAPTRSPAKPAKTARARRAASRKPAEAAKKAAPRKAAAKKGAAAPVAKKAATRKSAAKKARPAAARKPTLPSAPTPVTPAAGD</sequence>
<dbReference type="Proteomes" id="UP000029391">
    <property type="component" value="Unassembled WGS sequence"/>
</dbReference>
<dbReference type="InterPro" id="IPR008769">
    <property type="entry name" value="PhaF_PhaI"/>
</dbReference>
<proteinExistence type="predicted"/>
<feature type="region of interest" description="Disordered" evidence="1">
    <location>
        <begin position="147"/>
        <end position="230"/>
    </location>
</feature>
<feature type="compositionally biased region" description="Low complexity" evidence="1">
    <location>
        <begin position="186"/>
        <end position="196"/>
    </location>
</feature>